<feature type="compositionally biased region" description="Basic and acidic residues" evidence="1">
    <location>
        <begin position="502"/>
        <end position="511"/>
    </location>
</feature>
<dbReference type="AlphaFoldDB" id="A0A182NQH7"/>
<feature type="region of interest" description="Disordered" evidence="1">
    <location>
        <begin position="62"/>
        <end position="82"/>
    </location>
</feature>
<accession>A0A182NQH7</accession>
<feature type="compositionally biased region" description="Basic and acidic residues" evidence="1">
    <location>
        <begin position="437"/>
        <end position="457"/>
    </location>
</feature>
<name>A0A182NQH7_9DIPT</name>
<dbReference type="VEuPathDB" id="VectorBase:ADIR009912"/>
<reference evidence="2" key="2">
    <citation type="submission" date="2020-05" db="UniProtKB">
        <authorList>
            <consortium name="EnsemblMetazoa"/>
        </authorList>
    </citation>
    <scope>IDENTIFICATION</scope>
    <source>
        <strain evidence="2">WRAIR2</strain>
    </source>
</reference>
<evidence type="ECO:0000313" key="2">
    <source>
        <dbReference type="EnsemblMetazoa" id="ADIR009912-PA"/>
    </source>
</evidence>
<proteinExistence type="predicted"/>
<dbReference type="EnsemblMetazoa" id="ADIR009912-RA">
    <property type="protein sequence ID" value="ADIR009912-PA"/>
    <property type="gene ID" value="ADIR009912"/>
</dbReference>
<feature type="compositionally biased region" description="Basic residues" evidence="1">
    <location>
        <begin position="485"/>
        <end position="497"/>
    </location>
</feature>
<sequence>MRWFPELLHKAIEKVLQKNASEHDELDELVDYIAAGSGTYQHQAPPEDRYDEPTVTLRNSLDHQSTAEKHTQKQELPADGNLLPSLSHWHNLDQGGSCVPFVVNIFNNTKIGYIMMKVANDSEIRVETQLPESNTGNGTTLADAVRKTKKIPVATGDDHELPRKKSSPSKGKVFQKTTLNGNPKHPYFFKTTPSTLTGSQTVEPPFFNILKTPDQEPIKYRVLLRNNDDLPEKVNVRLPPFASSLQKSLHPVQVLTGDRRTAKGTPKRKPSFYSAEQPVVLRNRNPLSGMMDVQSVEFGPDARSPRHHDVGRVLARKYDYESLEEELPYEETDFTYPATNHVTQQTAKILASGKHNPSTVGDSDERRMRRTTLEPYSETQRYNFRRTFGSTESDQDSRDDQRTSPTPTGKTDSTNIPDLPGDDVLFNQATTNVLVKTRKDSKQRESSSRKQQRDGDTTSRTVGPLKVSFDTSGDALSSLFEKQASKRNYKKSGHRWGPRNSSSDREDSSST</sequence>
<feature type="region of interest" description="Disordered" evidence="1">
    <location>
        <begin position="350"/>
        <end position="511"/>
    </location>
</feature>
<evidence type="ECO:0000256" key="1">
    <source>
        <dbReference type="SAM" id="MobiDB-lite"/>
    </source>
</evidence>
<evidence type="ECO:0000313" key="3">
    <source>
        <dbReference type="Proteomes" id="UP000075884"/>
    </source>
</evidence>
<reference evidence="3" key="1">
    <citation type="submission" date="2013-03" db="EMBL/GenBank/DDBJ databases">
        <title>The Genome Sequence of Anopheles dirus WRAIR2.</title>
        <authorList>
            <consortium name="The Broad Institute Genomics Platform"/>
            <person name="Neafsey D.E."/>
            <person name="Walton C."/>
            <person name="Walker B."/>
            <person name="Young S.K."/>
            <person name="Zeng Q."/>
            <person name="Gargeya S."/>
            <person name="Fitzgerald M."/>
            <person name="Haas B."/>
            <person name="Abouelleil A."/>
            <person name="Allen A.W."/>
            <person name="Alvarado L."/>
            <person name="Arachchi H.M."/>
            <person name="Berlin A.M."/>
            <person name="Chapman S.B."/>
            <person name="Gainer-Dewar J."/>
            <person name="Goldberg J."/>
            <person name="Griggs A."/>
            <person name="Gujja S."/>
            <person name="Hansen M."/>
            <person name="Howarth C."/>
            <person name="Imamovic A."/>
            <person name="Ireland A."/>
            <person name="Larimer J."/>
            <person name="McCowan C."/>
            <person name="Murphy C."/>
            <person name="Pearson M."/>
            <person name="Poon T.W."/>
            <person name="Priest M."/>
            <person name="Roberts A."/>
            <person name="Saif S."/>
            <person name="Shea T."/>
            <person name="Sisk P."/>
            <person name="Sykes S."/>
            <person name="Wortman J."/>
            <person name="Nusbaum C."/>
            <person name="Birren B."/>
        </authorList>
    </citation>
    <scope>NUCLEOTIDE SEQUENCE [LARGE SCALE GENOMIC DNA]</scope>
    <source>
        <strain evidence="3">WRAIR2</strain>
    </source>
</reference>
<keyword evidence="3" id="KW-1185">Reference proteome</keyword>
<organism evidence="2 3">
    <name type="scientific">Anopheles dirus</name>
    <dbReference type="NCBI Taxonomy" id="7168"/>
    <lineage>
        <taxon>Eukaryota</taxon>
        <taxon>Metazoa</taxon>
        <taxon>Ecdysozoa</taxon>
        <taxon>Arthropoda</taxon>
        <taxon>Hexapoda</taxon>
        <taxon>Insecta</taxon>
        <taxon>Pterygota</taxon>
        <taxon>Neoptera</taxon>
        <taxon>Endopterygota</taxon>
        <taxon>Diptera</taxon>
        <taxon>Nematocera</taxon>
        <taxon>Culicoidea</taxon>
        <taxon>Culicidae</taxon>
        <taxon>Anophelinae</taxon>
        <taxon>Anopheles</taxon>
    </lineage>
</organism>
<feature type="region of interest" description="Disordered" evidence="1">
    <location>
        <begin position="154"/>
        <end position="177"/>
    </location>
</feature>
<dbReference type="Proteomes" id="UP000075884">
    <property type="component" value="Unassembled WGS sequence"/>
</dbReference>
<feature type="compositionally biased region" description="Polar residues" evidence="1">
    <location>
        <begin position="405"/>
        <end position="416"/>
    </location>
</feature>
<protein>
    <submittedName>
        <fullName evidence="2">Uncharacterized protein</fullName>
    </submittedName>
</protein>